<evidence type="ECO:0000313" key="3">
    <source>
        <dbReference type="Proteomes" id="UP000541558"/>
    </source>
</evidence>
<organism evidence="2 3">
    <name type="scientific">Ephemerocybe angulata</name>
    <dbReference type="NCBI Taxonomy" id="980116"/>
    <lineage>
        <taxon>Eukaryota</taxon>
        <taxon>Fungi</taxon>
        <taxon>Dikarya</taxon>
        <taxon>Basidiomycota</taxon>
        <taxon>Agaricomycotina</taxon>
        <taxon>Agaricomycetes</taxon>
        <taxon>Agaricomycetidae</taxon>
        <taxon>Agaricales</taxon>
        <taxon>Agaricineae</taxon>
        <taxon>Psathyrellaceae</taxon>
        <taxon>Ephemerocybe</taxon>
    </lineage>
</organism>
<sequence>MSEAQTVSRALNHAAGISPCDILGKVVKRVRKSSAHPALTIDFADETSVQIRVDGYDPSHPGLPKALETDSYLEELILTDKPLDFPLLGCAYVTLSDKAFELRKEDGSEDTLQQWDQQHIGLALKFTNENSISGKARWHCVWASKQELDAACGACTFRSYEDVYLDILPRTQRPSSSTPTKHRRRRSRVSIH</sequence>
<gene>
    <name evidence="2" type="ORF">D9611_000043</name>
</gene>
<feature type="region of interest" description="Disordered" evidence="1">
    <location>
        <begin position="171"/>
        <end position="192"/>
    </location>
</feature>
<comment type="caution">
    <text evidence="2">The sequence shown here is derived from an EMBL/GenBank/DDBJ whole genome shotgun (WGS) entry which is preliminary data.</text>
</comment>
<dbReference type="Proteomes" id="UP000541558">
    <property type="component" value="Unassembled WGS sequence"/>
</dbReference>
<evidence type="ECO:0000256" key="1">
    <source>
        <dbReference type="SAM" id="MobiDB-lite"/>
    </source>
</evidence>
<evidence type="ECO:0000313" key="2">
    <source>
        <dbReference type="EMBL" id="KAF5326280.1"/>
    </source>
</evidence>
<reference evidence="2 3" key="1">
    <citation type="journal article" date="2020" name="ISME J.">
        <title>Uncovering the hidden diversity of litter-decomposition mechanisms in mushroom-forming fungi.</title>
        <authorList>
            <person name="Floudas D."/>
            <person name="Bentzer J."/>
            <person name="Ahren D."/>
            <person name="Johansson T."/>
            <person name="Persson P."/>
            <person name="Tunlid A."/>
        </authorList>
    </citation>
    <scope>NUCLEOTIDE SEQUENCE [LARGE SCALE GENOMIC DNA]</scope>
    <source>
        <strain evidence="2 3">CBS 175.51</strain>
    </source>
</reference>
<accession>A0A8H5BN52</accession>
<feature type="compositionally biased region" description="Basic residues" evidence="1">
    <location>
        <begin position="180"/>
        <end position="192"/>
    </location>
</feature>
<dbReference type="EMBL" id="JAACJK010000163">
    <property type="protein sequence ID" value="KAF5326280.1"/>
    <property type="molecule type" value="Genomic_DNA"/>
</dbReference>
<proteinExistence type="predicted"/>
<dbReference type="AlphaFoldDB" id="A0A8H5BN52"/>
<protein>
    <submittedName>
        <fullName evidence="2">Uncharacterized protein</fullName>
    </submittedName>
</protein>
<name>A0A8H5BN52_9AGAR</name>
<keyword evidence="3" id="KW-1185">Reference proteome</keyword>
<dbReference type="OrthoDB" id="3197787at2759"/>